<dbReference type="Pfam" id="PF05127">
    <property type="entry name" value="NAT10_TcmA_helicase"/>
    <property type="match status" value="1"/>
</dbReference>
<gene>
    <name evidence="11" type="ORF">Cfor_01983</name>
</gene>
<dbReference type="Pfam" id="PF13718">
    <property type="entry name" value="GNAT_acetyltr_2"/>
    <property type="match status" value="1"/>
</dbReference>
<evidence type="ECO:0000259" key="8">
    <source>
        <dbReference type="Pfam" id="PF05127"/>
    </source>
</evidence>
<keyword evidence="6" id="KW-0067">ATP-binding</keyword>
<dbReference type="GO" id="GO:0030686">
    <property type="term" value="C:90S preribosome"/>
    <property type="evidence" value="ECO:0007669"/>
    <property type="project" value="TreeGrafter"/>
</dbReference>
<reference evidence="12" key="1">
    <citation type="submission" date="2020-01" db="EMBL/GenBank/DDBJ databases">
        <title>Draft genome sequence of the Termite Coptotermes fromosanus.</title>
        <authorList>
            <person name="Itakura S."/>
            <person name="Yosikawa Y."/>
            <person name="Umezawa K."/>
        </authorList>
    </citation>
    <scope>NUCLEOTIDE SEQUENCE [LARGE SCALE GENOMIC DNA]</scope>
</reference>
<comment type="subcellular location">
    <subcellularLocation>
        <location evidence="1">Nucleus</location>
        <location evidence="1">Nucleolus</location>
    </subcellularLocation>
</comment>
<evidence type="ECO:0000313" key="12">
    <source>
        <dbReference type="Proteomes" id="UP000502823"/>
    </source>
</evidence>
<evidence type="ECO:0000256" key="2">
    <source>
        <dbReference type="ARBA" id="ARBA00022552"/>
    </source>
</evidence>
<dbReference type="InterPro" id="IPR007807">
    <property type="entry name" value="TcmA/NAT10_helicase"/>
</dbReference>
<dbReference type="GO" id="GO:1990883">
    <property type="term" value="F:18S rRNA cytidine N-acetyltransferase activity"/>
    <property type="evidence" value="ECO:0007669"/>
    <property type="project" value="TreeGrafter"/>
</dbReference>
<keyword evidence="3" id="KW-0808">Transferase</keyword>
<evidence type="ECO:0000256" key="3">
    <source>
        <dbReference type="ARBA" id="ARBA00022679"/>
    </source>
</evidence>
<feature type="domain" description="N-acetyltransferase" evidence="9">
    <location>
        <begin position="120"/>
        <end position="298"/>
    </location>
</feature>
<dbReference type="Pfam" id="PF13725">
    <property type="entry name" value="tRNA_bind_2"/>
    <property type="match status" value="2"/>
</dbReference>
<keyword evidence="7" id="KW-0012">Acyltransferase</keyword>
<evidence type="ECO:0000256" key="6">
    <source>
        <dbReference type="ARBA" id="ARBA00022840"/>
    </source>
</evidence>
<keyword evidence="5" id="KW-0547">Nucleotide-binding</keyword>
<evidence type="ECO:0008006" key="13">
    <source>
        <dbReference type="Google" id="ProtNLM"/>
    </source>
</evidence>
<dbReference type="InterPro" id="IPR027992">
    <property type="entry name" value="tRNA_bind_dom"/>
</dbReference>
<evidence type="ECO:0000256" key="4">
    <source>
        <dbReference type="ARBA" id="ARBA00022694"/>
    </source>
</evidence>
<accession>A0A6L2PW50</accession>
<dbReference type="InterPro" id="IPR032672">
    <property type="entry name" value="TmcA/NAT10/Kre33"/>
</dbReference>
<organism evidence="11 12">
    <name type="scientific">Coptotermes formosanus</name>
    <name type="common">Formosan subterranean termite</name>
    <dbReference type="NCBI Taxonomy" id="36987"/>
    <lineage>
        <taxon>Eukaryota</taxon>
        <taxon>Metazoa</taxon>
        <taxon>Ecdysozoa</taxon>
        <taxon>Arthropoda</taxon>
        <taxon>Hexapoda</taxon>
        <taxon>Insecta</taxon>
        <taxon>Pterygota</taxon>
        <taxon>Neoptera</taxon>
        <taxon>Polyneoptera</taxon>
        <taxon>Dictyoptera</taxon>
        <taxon>Blattodea</taxon>
        <taxon>Blattoidea</taxon>
        <taxon>Termitoidae</taxon>
        <taxon>Rhinotermitidae</taxon>
        <taxon>Coptotermes</taxon>
    </lineage>
</organism>
<dbReference type="EMBL" id="BLKM01012535">
    <property type="protein sequence ID" value="GFG36776.1"/>
    <property type="molecule type" value="Genomic_DNA"/>
</dbReference>
<feature type="domain" description="TcmA/NAT10 helicase" evidence="8">
    <location>
        <begin position="17"/>
        <end position="104"/>
    </location>
</feature>
<evidence type="ECO:0000313" key="11">
    <source>
        <dbReference type="EMBL" id="GFG36776.1"/>
    </source>
</evidence>
<evidence type="ECO:0000256" key="1">
    <source>
        <dbReference type="ARBA" id="ARBA00004604"/>
    </source>
</evidence>
<dbReference type="GO" id="GO:0005730">
    <property type="term" value="C:nucleolus"/>
    <property type="evidence" value="ECO:0007669"/>
    <property type="project" value="UniProtKB-SubCell"/>
</dbReference>
<dbReference type="PANTHER" id="PTHR10925">
    <property type="entry name" value="N-ACETYLTRANSFERASE 10"/>
    <property type="match status" value="1"/>
</dbReference>
<keyword evidence="12" id="KW-1185">Reference proteome</keyword>
<dbReference type="GO" id="GO:0008033">
    <property type="term" value="P:tRNA processing"/>
    <property type="evidence" value="ECO:0007669"/>
    <property type="project" value="UniProtKB-KW"/>
</dbReference>
<dbReference type="OrthoDB" id="10067491at2759"/>
<keyword evidence="4" id="KW-0819">tRNA processing</keyword>
<comment type="caution">
    <text evidence="11">The sequence shown here is derived from an EMBL/GenBank/DDBJ whole genome shotgun (WGS) entry which is preliminary data.</text>
</comment>
<evidence type="ECO:0000259" key="9">
    <source>
        <dbReference type="Pfam" id="PF13718"/>
    </source>
</evidence>
<sequence length="520" mass="58641">MLRKVDVMLLMKHCFVEGFDALEYQEHLDYDLIQSMNPGFNKAIVQVNFFRDHRQTIQCIHPTDAHKLGQAELLVIDEAAAVPLPYVKSMLGPHLVFLVSTINGDILFCFHKASEAFLQRLVSLHVASHYMNSPNYLQMMSDAPAYHLFCLLGPVDPNQKHLPEVLVLIQVCLEGEVSNNPIVNGLSRGKRASGDLIPWTVAQQCQDEDFPMHSGARIVRIATHLHYQGMGYGSRAVALLKKYYEFKIPSIDEEQLPEEHMESVADENVGLLEERIEPRESLPPLLLKLSERPPEHLQQTANDLTGERSCIMLHLLDSTDGSEETEGDHAKKGSWLSEFLADFRRRFISLLGFQFRNFTPAPALGVLQHKTWKQEPTETGDVQQESSGLPLVMDLIPSLAHLYFLSHMGDTHLSAVQSAIILGLGLQYKTVDNLASELELPASQLLGLFNRTIRQCVQYLTGILEHSIEQGLVQPRTDIVFKPVAKSMHDELEEAAKELKLLKQENLSQYAIKGSEEEWV</sequence>
<dbReference type="GO" id="GO:0005524">
    <property type="term" value="F:ATP binding"/>
    <property type="evidence" value="ECO:0007669"/>
    <property type="project" value="UniProtKB-KW"/>
</dbReference>
<feature type="domain" description="Possible tRNA binding" evidence="10">
    <location>
        <begin position="391"/>
        <end position="519"/>
    </location>
</feature>
<name>A0A6L2PW50_COPFO</name>
<dbReference type="PANTHER" id="PTHR10925:SF5">
    <property type="entry name" value="RNA CYTIDINE ACETYLTRANSFERASE"/>
    <property type="match status" value="1"/>
</dbReference>
<dbReference type="InParanoid" id="A0A6L2PW50"/>
<dbReference type="Gene3D" id="3.40.630.30">
    <property type="match status" value="1"/>
</dbReference>
<protein>
    <recommendedName>
        <fullName evidence="13">N-acetyltransferase domain-containing protein</fullName>
    </recommendedName>
</protein>
<feature type="domain" description="Possible tRNA binding" evidence="10">
    <location>
        <begin position="335"/>
        <end position="376"/>
    </location>
</feature>
<evidence type="ECO:0000256" key="7">
    <source>
        <dbReference type="ARBA" id="ARBA00023315"/>
    </source>
</evidence>
<dbReference type="Proteomes" id="UP000502823">
    <property type="component" value="Unassembled WGS sequence"/>
</dbReference>
<dbReference type="GO" id="GO:1904812">
    <property type="term" value="P:rRNA acetylation involved in maturation of SSU-rRNA"/>
    <property type="evidence" value="ECO:0007669"/>
    <property type="project" value="TreeGrafter"/>
</dbReference>
<dbReference type="AlphaFoldDB" id="A0A6L2PW50"/>
<keyword evidence="2" id="KW-0698">rRNA processing</keyword>
<dbReference type="GO" id="GO:0000049">
    <property type="term" value="F:tRNA binding"/>
    <property type="evidence" value="ECO:0007669"/>
    <property type="project" value="TreeGrafter"/>
</dbReference>
<dbReference type="InterPro" id="IPR000182">
    <property type="entry name" value="GNAT_dom"/>
</dbReference>
<proteinExistence type="predicted"/>
<evidence type="ECO:0000259" key="10">
    <source>
        <dbReference type="Pfam" id="PF13725"/>
    </source>
</evidence>
<evidence type="ECO:0000256" key="5">
    <source>
        <dbReference type="ARBA" id="ARBA00022741"/>
    </source>
</evidence>